<dbReference type="RefSeq" id="XP_042937494.1">
    <property type="nucleotide sequence ID" value="XM_043081560.1"/>
</dbReference>
<gene>
    <name evidence="2 4" type="primary">Bm4634</name>
    <name evidence="2" type="ORF">BM_BM4634</name>
</gene>
<keyword evidence="3" id="KW-1185">Reference proteome</keyword>
<dbReference type="AlphaFoldDB" id="A0A4E9FQN6"/>
<dbReference type="InterPro" id="IPR055577">
    <property type="entry name" value="DUF7153"/>
</dbReference>
<feature type="domain" description="DUF7153" evidence="1">
    <location>
        <begin position="141"/>
        <end position="318"/>
    </location>
</feature>
<reference evidence="3" key="1">
    <citation type="journal article" date="2007" name="Science">
        <title>Draft genome of the filarial nematode parasite Brugia malayi.</title>
        <authorList>
            <person name="Ghedin E."/>
            <person name="Wang S."/>
            <person name="Spiro D."/>
            <person name="Caler E."/>
            <person name="Zhao Q."/>
            <person name="Crabtree J."/>
            <person name="Allen J.E."/>
            <person name="Delcher A.L."/>
            <person name="Guiliano D.B."/>
            <person name="Miranda-Saavedra D."/>
            <person name="Angiuoli S.V."/>
            <person name="Creasy T."/>
            <person name="Amedeo P."/>
            <person name="Haas B."/>
            <person name="El-Sayed N.M."/>
            <person name="Wortman J.R."/>
            <person name="Feldblyum T."/>
            <person name="Tallon L."/>
            <person name="Schatz M."/>
            <person name="Shumway M."/>
            <person name="Koo H."/>
            <person name="Salzberg S.L."/>
            <person name="Schobel S."/>
            <person name="Pertea M."/>
            <person name="Pop M."/>
            <person name="White O."/>
            <person name="Barton G.J."/>
            <person name="Carlow C.K."/>
            <person name="Crawford M.J."/>
            <person name="Daub J."/>
            <person name="Dimmic M.W."/>
            <person name="Estes C.F."/>
            <person name="Foster J.M."/>
            <person name="Ganatra M."/>
            <person name="Gregory W.F."/>
            <person name="Johnson N.M."/>
            <person name="Jin J."/>
            <person name="Komuniecki R."/>
            <person name="Korf I."/>
            <person name="Kumar S."/>
            <person name="Laney S."/>
            <person name="Li B.W."/>
            <person name="Li W."/>
            <person name="Lindblom T.H."/>
            <person name="Lustigman S."/>
            <person name="Ma D."/>
            <person name="Maina C.V."/>
            <person name="Martin D.M."/>
            <person name="McCarter J.P."/>
            <person name="McReynolds L."/>
            <person name="Mitreva M."/>
            <person name="Nutman T.B."/>
            <person name="Parkinson J."/>
            <person name="Peregrin-Alvarez J.M."/>
            <person name="Poole C."/>
            <person name="Ren Q."/>
            <person name="Saunders L."/>
            <person name="Sluder A.E."/>
            <person name="Smith K."/>
            <person name="Stanke M."/>
            <person name="Unnasch T.R."/>
            <person name="Ware J."/>
            <person name="Wei A.D."/>
            <person name="Weil G."/>
            <person name="Williams D.J."/>
            <person name="Zhang Y."/>
            <person name="Williams S.A."/>
            <person name="Fraser-Liggett C."/>
            <person name="Slatko B."/>
            <person name="Blaxter M.L."/>
            <person name="Scott A.L."/>
        </authorList>
    </citation>
    <scope>NUCLEOTIDE SEQUENCE</scope>
    <source>
        <strain evidence="3">FR3</strain>
    </source>
</reference>
<protein>
    <recommendedName>
        <fullName evidence="1">DUF7153 domain-containing protein</fullName>
    </recommendedName>
</protein>
<dbReference type="CTD" id="66059826"/>
<evidence type="ECO:0000313" key="3">
    <source>
        <dbReference type="Proteomes" id="UP000006672"/>
    </source>
</evidence>
<organism evidence="2">
    <name type="scientific">Brugia malayi</name>
    <name type="common">Filarial nematode worm</name>
    <dbReference type="NCBI Taxonomy" id="6279"/>
    <lineage>
        <taxon>Eukaryota</taxon>
        <taxon>Metazoa</taxon>
        <taxon>Ecdysozoa</taxon>
        <taxon>Nematoda</taxon>
        <taxon>Chromadorea</taxon>
        <taxon>Rhabditida</taxon>
        <taxon>Spirurina</taxon>
        <taxon>Spiruromorpha</taxon>
        <taxon>Filarioidea</taxon>
        <taxon>Onchocercidae</taxon>
        <taxon>Brugia</taxon>
    </lineage>
</organism>
<evidence type="ECO:0000313" key="4">
    <source>
        <dbReference type="WBParaSite" id="Bm4634a.1"/>
    </source>
</evidence>
<dbReference type="Pfam" id="PF23672">
    <property type="entry name" value="DUF7153"/>
    <property type="match status" value="1"/>
</dbReference>
<proteinExistence type="predicted"/>
<reference evidence="4" key="3">
    <citation type="submission" date="2019-12" db="UniProtKB">
        <authorList>
            <consortium name="WormBaseParasite"/>
        </authorList>
    </citation>
    <scope>IDENTIFICATION</scope>
</reference>
<accession>A0A5S6PNC1</accession>
<dbReference type="GeneID" id="66059826"/>
<name>A0A4E9FQN6_BRUMA</name>
<evidence type="ECO:0000259" key="1">
    <source>
        <dbReference type="Pfam" id="PF23672"/>
    </source>
</evidence>
<reference evidence="2" key="2">
    <citation type="submission" date="2019-04" db="EMBL/GenBank/DDBJ databases">
        <authorList>
            <person name="Howe K."/>
            <person name="Paulini M."/>
            <person name="Williams G."/>
        </authorList>
    </citation>
    <scope>NUCLEOTIDE SEQUENCE [LARGE SCALE GENOMIC DNA]</scope>
    <source>
        <strain evidence="2">FR3</strain>
    </source>
</reference>
<dbReference type="PANTHER" id="PTHR22198">
    <property type="entry name" value="FERM DOMAIN-CONTAINING PROTEIN"/>
    <property type="match status" value="1"/>
</dbReference>
<dbReference type="KEGG" id="bmy:BM_BM4634"/>
<evidence type="ECO:0000313" key="2">
    <source>
        <dbReference type="EMBL" id="VIO98018.1"/>
    </source>
</evidence>
<accession>A0A4E9FQN6</accession>
<dbReference type="EMBL" id="CAAKNF010000195">
    <property type="protein sequence ID" value="VIO98018.1"/>
    <property type="molecule type" value="Genomic_DNA"/>
</dbReference>
<dbReference type="Proteomes" id="UP000006672">
    <property type="component" value="Unassembled WGS sequence"/>
</dbReference>
<dbReference type="OrthoDB" id="6060890at2759"/>
<sequence length="398" mass="46288">MNSIHGFLRRILSNRLNLNRDDFSFELLRSASAQELKTCDNPRQQLMWPRTTSNYEHFHINTTNLEKRSTMNEKKISLQDGDEIIEILGENGETIRNDETALLGFTEYTSDECNRIDPSMAETSLNRAIADCNTIRCNPFFSEGILLKCIDSKPLYLYLHYALFKNPDHEMRVAQIDQAIHKLNDRPKSQFGAYDEIYAIQKTSTISDYKLPTHRHAGYIIVLFKLLDGQTKHKNLEKSWLNWSGAREIYKYSPRNWNLRRIVLHKLPAAKSKNFHSFAYVLFCEFGSILSPLNRLQALDMVERLRVRNCGYISLYQVQWSYGRISNPHESSSNSHQLSVSDGRWERNPMLRGFSQEVEPTINISQPANNRKYSGHSTATQNDTHSLFHSYHHFNDFG</sequence>
<dbReference type="WBParaSite" id="Bm4634a.1">
    <property type="protein sequence ID" value="Bm4634a.1"/>
    <property type="gene ID" value="WBGene00224895"/>
</dbReference>
<dbReference type="PANTHER" id="PTHR22198:SF1">
    <property type="entry name" value="FERM DOMAIN-CONTAINING PROTEIN"/>
    <property type="match status" value="1"/>
</dbReference>